<dbReference type="InterPro" id="IPR051485">
    <property type="entry name" value="SR-CTD_assoc_factor"/>
</dbReference>
<dbReference type="InterPro" id="IPR006569">
    <property type="entry name" value="CID_dom"/>
</dbReference>
<dbReference type="PANTHER" id="PTHR23140:SF4">
    <property type="entry name" value="PROTEIN CBR-NRD-1"/>
    <property type="match status" value="1"/>
</dbReference>
<feature type="region of interest" description="Disordered" evidence="2">
    <location>
        <begin position="156"/>
        <end position="182"/>
    </location>
</feature>
<feature type="compositionally biased region" description="Low complexity" evidence="2">
    <location>
        <begin position="354"/>
        <end position="363"/>
    </location>
</feature>
<proteinExistence type="predicted"/>
<dbReference type="PANTHER" id="PTHR23140">
    <property type="entry name" value="RNA PROCESSING PROTEIN LD23810P"/>
    <property type="match status" value="1"/>
</dbReference>
<dbReference type="GO" id="GO:0003723">
    <property type="term" value="F:RNA binding"/>
    <property type="evidence" value="ECO:0007669"/>
    <property type="project" value="UniProtKB-KW"/>
</dbReference>
<evidence type="ECO:0000256" key="2">
    <source>
        <dbReference type="SAM" id="MobiDB-lite"/>
    </source>
</evidence>
<dbReference type="GO" id="GO:0005634">
    <property type="term" value="C:nucleus"/>
    <property type="evidence" value="ECO:0007669"/>
    <property type="project" value="TreeGrafter"/>
</dbReference>
<organism evidence="4 5">
    <name type="scientific">Meloidogyne javanica</name>
    <name type="common">Root-knot nematode worm</name>
    <dbReference type="NCBI Taxonomy" id="6303"/>
    <lineage>
        <taxon>Eukaryota</taxon>
        <taxon>Metazoa</taxon>
        <taxon>Ecdysozoa</taxon>
        <taxon>Nematoda</taxon>
        <taxon>Chromadorea</taxon>
        <taxon>Rhabditida</taxon>
        <taxon>Tylenchina</taxon>
        <taxon>Tylenchomorpha</taxon>
        <taxon>Tylenchoidea</taxon>
        <taxon>Meloidogynidae</taxon>
        <taxon>Meloidogyninae</taxon>
        <taxon>Meloidogyne</taxon>
        <taxon>Meloidogyne incognita group</taxon>
    </lineage>
</organism>
<keyword evidence="1" id="KW-0694">RNA-binding</keyword>
<reference evidence="5" key="1">
    <citation type="submission" date="2022-11" db="UniProtKB">
        <authorList>
            <consortium name="WormBaseParasite"/>
        </authorList>
    </citation>
    <scope>IDENTIFICATION</scope>
</reference>
<evidence type="ECO:0000313" key="4">
    <source>
        <dbReference type="Proteomes" id="UP000887561"/>
    </source>
</evidence>
<evidence type="ECO:0000313" key="5">
    <source>
        <dbReference type="WBParaSite" id="scaffold16098_cov214.g18118"/>
    </source>
</evidence>
<feature type="compositionally biased region" description="Polar residues" evidence="2">
    <location>
        <begin position="158"/>
        <end position="169"/>
    </location>
</feature>
<feature type="domain" description="CID" evidence="3">
    <location>
        <begin position="1"/>
        <end position="73"/>
    </location>
</feature>
<dbReference type="PROSITE" id="PS51391">
    <property type="entry name" value="CID"/>
    <property type="match status" value="1"/>
</dbReference>
<dbReference type="Pfam" id="PF04818">
    <property type="entry name" value="CID"/>
    <property type="match status" value="1"/>
</dbReference>
<feature type="region of interest" description="Disordered" evidence="2">
    <location>
        <begin position="354"/>
        <end position="434"/>
    </location>
</feature>
<dbReference type="Proteomes" id="UP000887561">
    <property type="component" value="Unplaced"/>
</dbReference>
<keyword evidence="4" id="KW-1185">Reference proteome</keyword>
<feature type="compositionally biased region" description="Basic and acidic residues" evidence="2">
    <location>
        <begin position="364"/>
        <end position="391"/>
    </location>
</feature>
<sequence>MDSILRQAKKQYKHKDVFAPRFSVNLSTTINNVLDCDPTDRLKVVRVVNLWQAHQIFADEVIEPILNKCQASGLDVEPAKVERLVKGEKADMQLYQQSNLFNTSGNSIKSETVPTSKILTPHIGNINSVNVSASGQIFHLDWERLSQFSRQKLGIGGRSNSVTSSTTLKTELGPRTPPLEDHDHRQLLSSLFSDTKKEPSTPIQLPPANNNSGSGLSGAEVISLVQPLGFSLDSVEVVAGLQRFLEERVIEQIEMEKRRQGNIKNLLSRDFDYSDEEDEGGGGGGGHHHNGTYTSTGSPPTLSSVSKEKLLTLARSVVAEPAHQEEMRKLVACPPTSSIANFQLTTSTSMFPMSTQQFPQQQQTHRDDRKEAENYRNDRNDYSRGDRRDSRASGSSRKRSRWSPVDEKSRSSRRDIDSTRHDEKSSSHRRREND</sequence>
<feature type="region of interest" description="Disordered" evidence="2">
    <location>
        <begin position="270"/>
        <end position="303"/>
    </location>
</feature>
<dbReference type="AlphaFoldDB" id="A0A915LTB5"/>
<evidence type="ECO:0000256" key="1">
    <source>
        <dbReference type="ARBA" id="ARBA00022884"/>
    </source>
</evidence>
<dbReference type="InterPro" id="IPR008942">
    <property type="entry name" value="ENTH_VHS"/>
</dbReference>
<name>A0A915LTB5_MELJA</name>
<protein>
    <submittedName>
        <fullName evidence="5">CID domain-containing protein</fullName>
    </submittedName>
</protein>
<dbReference type="WBParaSite" id="scaffold16098_cov214.g18118">
    <property type="protein sequence ID" value="scaffold16098_cov214.g18118"/>
    <property type="gene ID" value="scaffold16098_cov214.g18118"/>
</dbReference>
<feature type="compositionally biased region" description="Polar residues" evidence="2">
    <location>
        <begin position="201"/>
        <end position="214"/>
    </location>
</feature>
<dbReference type="Gene3D" id="1.25.40.90">
    <property type="match status" value="1"/>
</dbReference>
<feature type="compositionally biased region" description="Basic and acidic residues" evidence="2">
    <location>
        <begin position="404"/>
        <end position="434"/>
    </location>
</feature>
<accession>A0A915LTB5</accession>
<feature type="region of interest" description="Disordered" evidence="2">
    <location>
        <begin position="194"/>
        <end position="214"/>
    </location>
</feature>
<evidence type="ECO:0000259" key="3">
    <source>
        <dbReference type="PROSITE" id="PS51391"/>
    </source>
</evidence>